<feature type="transmembrane region" description="Helical" evidence="12">
    <location>
        <begin position="141"/>
        <end position="165"/>
    </location>
</feature>
<accession>A0A336MQ99</accession>
<feature type="transmembrane region" description="Helical" evidence="12">
    <location>
        <begin position="360"/>
        <end position="385"/>
    </location>
</feature>
<dbReference type="GO" id="GO:0006814">
    <property type="term" value="P:sodium ion transport"/>
    <property type="evidence" value="ECO:0007669"/>
    <property type="project" value="UniProtKB-KW"/>
</dbReference>
<keyword evidence="5 12" id="KW-0812">Transmembrane</keyword>
<dbReference type="AlphaFoldDB" id="A0A336MQ99"/>
<evidence type="ECO:0000256" key="12">
    <source>
        <dbReference type="SAM" id="Phobius"/>
    </source>
</evidence>
<feature type="transmembrane region" description="Helical" evidence="12">
    <location>
        <begin position="229"/>
        <end position="256"/>
    </location>
</feature>
<dbReference type="PANTHER" id="PTHR42985:SF5">
    <property type="entry name" value="FI02094P-RELATED"/>
    <property type="match status" value="1"/>
</dbReference>
<dbReference type="InterPro" id="IPR038377">
    <property type="entry name" value="Na/Glc_symporter_sf"/>
</dbReference>
<keyword evidence="9 12" id="KW-0472">Membrane</keyword>
<dbReference type="Gene3D" id="1.20.1730.10">
    <property type="entry name" value="Sodium/glucose cotransporter"/>
    <property type="match status" value="2"/>
</dbReference>
<evidence type="ECO:0000256" key="2">
    <source>
        <dbReference type="ARBA" id="ARBA00006434"/>
    </source>
</evidence>
<feature type="transmembrane region" description="Helical" evidence="12">
    <location>
        <begin position="177"/>
        <end position="196"/>
    </location>
</feature>
<proteinExistence type="inferred from homology"/>
<dbReference type="PANTHER" id="PTHR42985">
    <property type="entry name" value="SODIUM-COUPLED MONOCARBOXYLATE TRANSPORTER"/>
    <property type="match status" value="1"/>
</dbReference>
<keyword evidence="7" id="KW-0915">Sodium</keyword>
<evidence type="ECO:0000256" key="5">
    <source>
        <dbReference type="ARBA" id="ARBA00022692"/>
    </source>
</evidence>
<keyword evidence="10" id="KW-0739">Sodium transport</keyword>
<evidence type="ECO:0000256" key="3">
    <source>
        <dbReference type="ARBA" id="ARBA00022448"/>
    </source>
</evidence>
<evidence type="ECO:0000256" key="9">
    <source>
        <dbReference type="ARBA" id="ARBA00023136"/>
    </source>
</evidence>
<dbReference type="GO" id="GO:0015293">
    <property type="term" value="F:symporter activity"/>
    <property type="evidence" value="ECO:0007669"/>
    <property type="project" value="TreeGrafter"/>
</dbReference>
<evidence type="ECO:0000256" key="11">
    <source>
        <dbReference type="RuleBase" id="RU362091"/>
    </source>
</evidence>
<feature type="transmembrane region" description="Helical" evidence="12">
    <location>
        <begin position="68"/>
        <end position="87"/>
    </location>
</feature>
<dbReference type="EMBL" id="UFQT01001759">
    <property type="protein sequence ID" value="SSX31681.1"/>
    <property type="molecule type" value="Genomic_DNA"/>
</dbReference>
<comment type="similarity">
    <text evidence="2 11">Belongs to the sodium:solute symporter (SSF) (TC 2.A.21) family.</text>
</comment>
<feature type="transmembrane region" description="Helical" evidence="12">
    <location>
        <begin position="494"/>
        <end position="511"/>
    </location>
</feature>
<evidence type="ECO:0000256" key="10">
    <source>
        <dbReference type="ARBA" id="ARBA00023201"/>
    </source>
</evidence>
<dbReference type="InterPro" id="IPR001734">
    <property type="entry name" value="Na/solute_symporter"/>
</dbReference>
<keyword evidence="8" id="KW-0406">Ion transport</keyword>
<keyword evidence="3" id="KW-0813">Transport</keyword>
<name>A0A336MQ99_CULSO</name>
<evidence type="ECO:0000256" key="7">
    <source>
        <dbReference type="ARBA" id="ARBA00023053"/>
    </source>
</evidence>
<evidence type="ECO:0000313" key="13">
    <source>
        <dbReference type="EMBL" id="SSX31681.1"/>
    </source>
</evidence>
<dbReference type="InterPro" id="IPR051163">
    <property type="entry name" value="Sodium:Solute_Symporter_SSF"/>
</dbReference>
<dbReference type="VEuPathDB" id="VectorBase:CSON003951"/>
<dbReference type="GO" id="GO:0005886">
    <property type="term" value="C:plasma membrane"/>
    <property type="evidence" value="ECO:0007669"/>
    <property type="project" value="UniProtKB-SubCell"/>
</dbReference>
<gene>
    <name evidence="13" type="primary">CSON003951</name>
</gene>
<evidence type="ECO:0000256" key="8">
    <source>
        <dbReference type="ARBA" id="ARBA00023065"/>
    </source>
</evidence>
<keyword evidence="4" id="KW-1003">Cell membrane</keyword>
<evidence type="ECO:0000256" key="6">
    <source>
        <dbReference type="ARBA" id="ARBA00022989"/>
    </source>
</evidence>
<feature type="transmembrane region" description="Helical" evidence="12">
    <location>
        <begin position="291"/>
        <end position="314"/>
    </location>
</feature>
<comment type="subcellular location">
    <subcellularLocation>
        <location evidence="1">Cell membrane</location>
        <topology evidence="1">Multi-pass membrane protein</topology>
    </subcellularLocation>
</comment>
<reference evidence="13" key="1">
    <citation type="submission" date="2018-07" db="EMBL/GenBank/DDBJ databases">
        <authorList>
            <person name="Quirk P.G."/>
            <person name="Krulwich T.A."/>
        </authorList>
    </citation>
    <scope>NUCLEOTIDE SEQUENCE</scope>
</reference>
<dbReference type="Pfam" id="PF00474">
    <property type="entry name" value="SSF"/>
    <property type="match status" value="2"/>
</dbReference>
<feature type="transmembrane region" description="Helical" evidence="12">
    <location>
        <begin position="464"/>
        <end position="482"/>
    </location>
</feature>
<feature type="transmembrane region" description="Helical" evidence="12">
    <location>
        <begin position="99"/>
        <end position="120"/>
    </location>
</feature>
<dbReference type="OMA" id="TERTTIW"/>
<feature type="transmembrane region" description="Helical" evidence="12">
    <location>
        <begin position="20"/>
        <end position="39"/>
    </location>
</feature>
<evidence type="ECO:0000256" key="4">
    <source>
        <dbReference type="ARBA" id="ARBA00022475"/>
    </source>
</evidence>
<feature type="transmembrane region" description="Helical" evidence="12">
    <location>
        <begin position="335"/>
        <end position="354"/>
    </location>
</feature>
<keyword evidence="6 12" id="KW-1133">Transmembrane helix</keyword>
<organism evidence="13">
    <name type="scientific">Culicoides sonorensis</name>
    <name type="common">Biting midge</name>
    <dbReference type="NCBI Taxonomy" id="179676"/>
    <lineage>
        <taxon>Eukaryota</taxon>
        <taxon>Metazoa</taxon>
        <taxon>Ecdysozoa</taxon>
        <taxon>Arthropoda</taxon>
        <taxon>Hexapoda</taxon>
        <taxon>Insecta</taxon>
        <taxon>Pterygota</taxon>
        <taxon>Neoptera</taxon>
        <taxon>Endopterygota</taxon>
        <taxon>Diptera</taxon>
        <taxon>Nematocera</taxon>
        <taxon>Chironomoidea</taxon>
        <taxon>Ceratopogonidae</taxon>
        <taxon>Ceratopogoninae</taxon>
        <taxon>Culicoides</taxon>
        <taxon>Monoculicoides</taxon>
    </lineage>
</organism>
<dbReference type="PROSITE" id="PS50283">
    <property type="entry name" value="NA_SOLUT_SYMP_3"/>
    <property type="match status" value="1"/>
</dbReference>
<sequence length="512" mass="57199">MTIDVSEVSKTLQRFSWPDYMVFLLMLMSCMIIGVYFGWKDHRKHKHHRARRGSEALDYLVGGRKMQVFPVAMSLVASFISGISLLGTSTEIYVYGTQYCYIFIAIVLTGVVLHYVYLPVYHELQLTSTYEYLHQRFDKKLRLFGSVLFVVNTMLWLPIVCYVPALSFNQGGIKAVVWTDVIQTFLMVGGLALVIFKGTNEVNGLSTVFDLNYQSGRFEKPNTLRKARVALWIFIIASIIIKIICVYNGLLLYATYHDCDPLTTKLAKAKDQLMPLLVMRVLGDYPGLPGLFISGIFSAALSSLSTGLNSLAAVTLEDFIKPFFPNLSEATTAKIMRFSVVIYGIISISMVFIVEKLGAVLQLSASLSGMSMGPLLGIFTLGLFFPWINSKSALTGGISSFLIMGFVCFRAQSEIAKGYIDPSAKPTSIDGCDYSFANSSLLMSMTTLQPKTITNTSSSNQLSFYYYSLFGTTLTVLIANLSYLERRFDKRIRLFGSISYLLTSVCTLIFYR</sequence>
<evidence type="ECO:0000256" key="1">
    <source>
        <dbReference type="ARBA" id="ARBA00004651"/>
    </source>
</evidence>
<dbReference type="CDD" id="cd11492">
    <property type="entry name" value="SLC5sbd_NIS-SMVT"/>
    <property type="match status" value="1"/>
</dbReference>
<protein>
    <submittedName>
        <fullName evidence="13">CSON003951 protein</fullName>
    </submittedName>
</protein>